<protein>
    <recommendedName>
        <fullName evidence="4">DUF1579 domain-containing protein</fullName>
    </recommendedName>
</protein>
<dbReference type="AlphaFoldDB" id="A0A437R3H2"/>
<keyword evidence="1" id="KW-0732">Signal</keyword>
<organism evidence="2 3">
    <name type="scientific">Rheinheimera riviphila</name>
    <dbReference type="NCBI Taxonomy" id="1834037"/>
    <lineage>
        <taxon>Bacteria</taxon>
        <taxon>Pseudomonadati</taxon>
        <taxon>Pseudomonadota</taxon>
        <taxon>Gammaproteobacteria</taxon>
        <taxon>Chromatiales</taxon>
        <taxon>Chromatiaceae</taxon>
        <taxon>Rheinheimera</taxon>
    </lineage>
</organism>
<dbReference type="Proteomes" id="UP000283077">
    <property type="component" value="Unassembled WGS sequence"/>
</dbReference>
<evidence type="ECO:0000256" key="1">
    <source>
        <dbReference type="SAM" id="SignalP"/>
    </source>
</evidence>
<accession>A0A437R3H2</accession>
<dbReference type="RefSeq" id="WP_127697600.1">
    <property type="nucleotide sequence ID" value="NZ_SACS01000002.1"/>
</dbReference>
<evidence type="ECO:0008006" key="4">
    <source>
        <dbReference type="Google" id="ProtNLM"/>
    </source>
</evidence>
<proteinExistence type="predicted"/>
<evidence type="ECO:0000313" key="2">
    <source>
        <dbReference type="EMBL" id="RVU41217.1"/>
    </source>
</evidence>
<keyword evidence="3" id="KW-1185">Reference proteome</keyword>
<comment type="caution">
    <text evidence="2">The sequence shown here is derived from an EMBL/GenBank/DDBJ whole genome shotgun (WGS) entry which is preliminary data.</text>
</comment>
<dbReference type="EMBL" id="SACS01000002">
    <property type="protein sequence ID" value="RVU41217.1"/>
    <property type="molecule type" value="Genomic_DNA"/>
</dbReference>
<feature type="chain" id="PRO_5019551559" description="DUF1579 domain-containing protein" evidence="1">
    <location>
        <begin position="25"/>
        <end position="189"/>
    </location>
</feature>
<evidence type="ECO:0000313" key="3">
    <source>
        <dbReference type="Proteomes" id="UP000283077"/>
    </source>
</evidence>
<name>A0A437R3H2_9GAMM</name>
<reference evidence="2 3" key="1">
    <citation type="submission" date="2019-01" db="EMBL/GenBank/DDBJ databases">
        <authorList>
            <person name="Chen W.-M."/>
        </authorList>
    </citation>
    <scope>NUCLEOTIDE SEQUENCE [LARGE SCALE GENOMIC DNA]</scope>
    <source>
        <strain evidence="2 3">KYPC3</strain>
    </source>
</reference>
<gene>
    <name evidence="2" type="ORF">EOE67_03180</name>
</gene>
<dbReference type="OrthoDB" id="7351136at2"/>
<sequence>MRQSIKVLLSCALAVQLFVPAVVADPVAATPASVQQQLAPELEFFRPLLGIVWQADMGEQNGKKQTDRAFWQRALNGQAIKTIHSINDGAYGGETMIFWDKKKKSLAYYYFTTAGFYTHGVMSFDVKTKVLTAEEQVENNANGITAVRSKSVLAAESLAVSSEYLQHGKWVPGHTAVYHPTKDGQVRFQ</sequence>
<feature type="signal peptide" evidence="1">
    <location>
        <begin position="1"/>
        <end position="24"/>
    </location>
</feature>